<dbReference type="RefSeq" id="WP_066670470.1">
    <property type="nucleotide sequence ID" value="NZ_LYVF01000185.1"/>
</dbReference>
<comment type="function">
    <text evidence="2">May play the central regulatory role in sporulation. It may be an element of the effector pathway responsible for the activation of sporulation genes in response to nutritional stress. Spo0A may act in concert with spo0H (a sigma factor) to control the expression of some genes that are critical to the sporulation process.</text>
</comment>
<dbReference type="SMART" id="SM01012">
    <property type="entry name" value="ANTAR"/>
    <property type="match status" value="1"/>
</dbReference>
<evidence type="ECO:0000259" key="4">
    <source>
        <dbReference type="PROSITE" id="PS50110"/>
    </source>
</evidence>
<dbReference type="Gene3D" id="3.40.50.2300">
    <property type="match status" value="1"/>
</dbReference>
<comment type="caution">
    <text evidence="6">The sequence shown here is derived from an EMBL/GenBank/DDBJ whole genome shotgun (WGS) entry which is preliminary data.</text>
</comment>
<evidence type="ECO:0000256" key="1">
    <source>
        <dbReference type="ARBA" id="ARBA00018672"/>
    </source>
</evidence>
<dbReference type="PANTHER" id="PTHR43367:SF1">
    <property type="entry name" value="TWO-COMPONENT RESPONSE REGULATOR-LIKE APRR6-RELATED"/>
    <property type="match status" value="1"/>
</dbReference>
<accession>A0A1B7LBR6</accession>
<dbReference type="PIRSF" id="PIRSF036382">
    <property type="entry name" value="RR_antiterm"/>
    <property type="match status" value="1"/>
</dbReference>
<sequence>MYQRTRVIIAGAGKGFRLTLKEVLRHAGYAVAGEAGEGRGLLQLVFQHEPDLVLMEDRLPGCEGMDVAGIIEEHRVAPVVLVVDAGRCSIPELMRSPGIYGVLVRPLQEEMLTPVLEAALVSFNRIMELEKRLAELRKTLENRKLIARAKGLLMERHGLSEKEAYRYLQKISMDRCQSLARVAYELLNSPGHN</sequence>
<dbReference type="PANTHER" id="PTHR43367">
    <property type="match status" value="1"/>
</dbReference>
<keyword evidence="7" id="KW-1185">Reference proteome</keyword>
<dbReference type="SUPFAM" id="SSF52172">
    <property type="entry name" value="CheY-like"/>
    <property type="match status" value="1"/>
</dbReference>
<dbReference type="AlphaFoldDB" id="A0A1B7LBR6"/>
<dbReference type="Pfam" id="PF03861">
    <property type="entry name" value="ANTAR"/>
    <property type="match status" value="1"/>
</dbReference>
<protein>
    <recommendedName>
        <fullName evidence="1">Stage 0 sporulation protein A homolog</fullName>
    </recommendedName>
</protein>
<evidence type="ECO:0000313" key="6">
    <source>
        <dbReference type="EMBL" id="OAT79975.1"/>
    </source>
</evidence>
<evidence type="ECO:0000256" key="3">
    <source>
        <dbReference type="PROSITE-ProRule" id="PRU00169"/>
    </source>
</evidence>
<dbReference type="InterPro" id="IPR005561">
    <property type="entry name" value="ANTAR"/>
</dbReference>
<organism evidence="6 7">
    <name type="scientific">Desulfotomaculum copahuensis</name>
    <dbReference type="NCBI Taxonomy" id="1838280"/>
    <lineage>
        <taxon>Bacteria</taxon>
        <taxon>Bacillati</taxon>
        <taxon>Bacillota</taxon>
        <taxon>Clostridia</taxon>
        <taxon>Eubacteriales</taxon>
        <taxon>Desulfotomaculaceae</taxon>
        <taxon>Desulfotomaculum</taxon>
    </lineage>
</organism>
<dbReference type="Pfam" id="PF00072">
    <property type="entry name" value="Response_reg"/>
    <property type="match status" value="1"/>
</dbReference>
<feature type="domain" description="ANTAR" evidence="5">
    <location>
        <begin position="126"/>
        <end position="187"/>
    </location>
</feature>
<dbReference type="PROSITE" id="PS50110">
    <property type="entry name" value="RESPONSE_REGULATORY"/>
    <property type="match status" value="1"/>
</dbReference>
<feature type="domain" description="Response regulatory" evidence="4">
    <location>
        <begin position="6"/>
        <end position="120"/>
    </location>
</feature>
<dbReference type="InterPro" id="IPR036388">
    <property type="entry name" value="WH-like_DNA-bd_sf"/>
</dbReference>
<dbReference type="GO" id="GO:0000160">
    <property type="term" value="P:phosphorelay signal transduction system"/>
    <property type="evidence" value="ECO:0007669"/>
    <property type="project" value="InterPro"/>
</dbReference>
<dbReference type="Gene3D" id="1.10.10.10">
    <property type="entry name" value="Winged helix-like DNA-binding domain superfamily/Winged helix DNA-binding domain"/>
    <property type="match status" value="1"/>
</dbReference>
<evidence type="ECO:0000259" key="5">
    <source>
        <dbReference type="PROSITE" id="PS50921"/>
    </source>
</evidence>
<dbReference type="PROSITE" id="PS50921">
    <property type="entry name" value="ANTAR"/>
    <property type="match status" value="1"/>
</dbReference>
<dbReference type="OrthoDB" id="9808843at2"/>
<name>A0A1B7LBR6_9FIRM</name>
<dbReference type="GO" id="GO:0003723">
    <property type="term" value="F:RNA binding"/>
    <property type="evidence" value="ECO:0007669"/>
    <property type="project" value="InterPro"/>
</dbReference>
<reference evidence="6 7" key="1">
    <citation type="submission" date="2016-04" db="EMBL/GenBank/DDBJ databases">
        <authorList>
            <person name="Evans L.H."/>
            <person name="Alamgir A."/>
            <person name="Owens N."/>
            <person name="Weber N.D."/>
            <person name="Virtaneva K."/>
            <person name="Barbian K."/>
            <person name="Babar A."/>
            <person name="Rosenke K."/>
        </authorList>
    </citation>
    <scope>NUCLEOTIDE SEQUENCE [LARGE SCALE GENOMIC DNA]</scope>
    <source>
        <strain evidence="6 7">LMa1</strain>
    </source>
</reference>
<dbReference type="STRING" id="1838280.A6M21_14335"/>
<dbReference type="EMBL" id="LYVF01000185">
    <property type="protein sequence ID" value="OAT79975.1"/>
    <property type="molecule type" value="Genomic_DNA"/>
</dbReference>
<comment type="caution">
    <text evidence="3">Lacks conserved residue(s) required for the propagation of feature annotation.</text>
</comment>
<dbReference type="Proteomes" id="UP000078532">
    <property type="component" value="Unassembled WGS sequence"/>
</dbReference>
<proteinExistence type="predicted"/>
<dbReference type="InterPro" id="IPR011006">
    <property type="entry name" value="CheY-like_superfamily"/>
</dbReference>
<evidence type="ECO:0000256" key="2">
    <source>
        <dbReference type="ARBA" id="ARBA00024867"/>
    </source>
</evidence>
<evidence type="ECO:0000313" key="7">
    <source>
        <dbReference type="Proteomes" id="UP000078532"/>
    </source>
</evidence>
<dbReference type="InterPro" id="IPR001789">
    <property type="entry name" value="Sig_transdc_resp-reg_receiver"/>
</dbReference>
<gene>
    <name evidence="6" type="ORF">A6M21_14335</name>
</gene>
<dbReference type="SMART" id="SM00448">
    <property type="entry name" value="REC"/>
    <property type="match status" value="1"/>
</dbReference>
<dbReference type="InterPro" id="IPR008327">
    <property type="entry name" value="Sig_transdc_resp-reg_antiterm"/>
</dbReference>